<dbReference type="AlphaFoldDB" id="A0AAD4M8T0"/>
<feature type="compositionally biased region" description="Polar residues" evidence="1">
    <location>
        <begin position="349"/>
        <end position="368"/>
    </location>
</feature>
<dbReference type="Proteomes" id="UP001203297">
    <property type="component" value="Unassembled WGS sequence"/>
</dbReference>
<name>A0AAD4M8T0_9AGAM</name>
<evidence type="ECO:0000313" key="2">
    <source>
        <dbReference type="EMBL" id="KAI0305598.1"/>
    </source>
</evidence>
<evidence type="ECO:0008006" key="4">
    <source>
        <dbReference type="Google" id="ProtNLM"/>
    </source>
</evidence>
<feature type="region of interest" description="Disordered" evidence="1">
    <location>
        <begin position="117"/>
        <end position="278"/>
    </location>
</feature>
<gene>
    <name evidence="2" type="ORF">B0F90DRAFT_1079025</name>
</gene>
<keyword evidence="3" id="KW-1185">Reference proteome</keyword>
<dbReference type="EMBL" id="WTXG01000005">
    <property type="protein sequence ID" value="KAI0305598.1"/>
    <property type="molecule type" value="Genomic_DNA"/>
</dbReference>
<feature type="region of interest" description="Disordered" evidence="1">
    <location>
        <begin position="346"/>
        <end position="368"/>
    </location>
</feature>
<proteinExistence type="predicted"/>
<feature type="compositionally biased region" description="Basic residues" evidence="1">
    <location>
        <begin position="202"/>
        <end position="214"/>
    </location>
</feature>
<evidence type="ECO:0000256" key="1">
    <source>
        <dbReference type="SAM" id="MobiDB-lite"/>
    </source>
</evidence>
<feature type="compositionally biased region" description="Polar residues" evidence="1">
    <location>
        <begin position="149"/>
        <end position="173"/>
    </location>
</feature>
<organism evidence="2 3">
    <name type="scientific">Multifurca ochricompacta</name>
    <dbReference type="NCBI Taxonomy" id="376703"/>
    <lineage>
        <taxon>Eukaryota</taxon>
        <taxon>Fungi</taxon>
        <taxon>Dikarya</taxon>
        <taxon>Basidiomycota</taxon>
        <taxon>Agaricomycotina</taxon>
        <taxon>Agaricomycetes</taxon>
        <taxon>Russulales</taxon>
        <taxon>Russulaceae</taxon>
        <taxon>Multifurca</taxon>
    </lineage>
</organism>
<feature type="compositionally biased region" description="Low complexity" evidence="1">
    <location>
        <begin position="124"/>
        <end position="136"/>
    </location>
</feature>
<sequence>MSECPRITYQAPGRTFDRLFKEQSLNETKDVVRKKLGLSYDSPIELAQLRDGKRIDLEDDDDFEAFKTLATSSLHATVTIILPESSRVSPKPARDNNLGLGDGKTRLNALFSEAYSPQATESGAVSPAITSTTSTSRPRKRRKVPFNGNHAQTHPAQQLASSENNIGPASSHMSPPPAVHVSASTAAAPPLSINIDSSARPRSAKSGKPGRRAAKVIPSDDEITVPAESSRKKRQKSGGVPQGSQPFLLNVTSDTKKKHLRNRPAVIPGGATGQDTTSTGFQIVNDLQAQPLVPATADASSNARMEVNDPDIPEQAKAEMHKPETSNAEHNATESKTRLMDPAEAGMFGQSQAKVSKASITEQQLTEF</sequence>
<comment type="caution">
    <text evidence="2">The sequence shown here is derived from an EMBL/GenBank/DDBJ whole genome shotgun (WGS) entry which is preliminary data.</text>
</comment>
<accession>A0AAD4M8T0</accession>
<reference evidence="2" key="1">
    <citation type="journal article" date="2022" name="New Phytol.">
        <title>Evolutionary transition to the ectomycorrhizal habit in the genomes of a hyperdiverse lineage of mushroom-forming fungi.</title>
        <authorList>
            <person name="Looney B."/>
            <person name="Miyauchi S."/>
            <person name="Morin E."/>
            <person name="Drula E."/>
            <person name="Courty P.E."/>
            <person name="Kohler A."/>
            <person name="Kuo A."/>
            <person name="LaButti K."/>
            <person name="Pangilinan J."/>
            <person name="Lipzen A."/>
            <person name="Riley R."/>
            <person name="Andreopoulos W."/>
            <person name="He G."/>
            <person name="Johnson J."/>
            <person name="Nolan M."/>
            <person name="Tritt A."/>
            <person name="Barry K.W."/>
            <person name="Grigoriev I.V."/>
            <person name="Nagy L.G."/>
            <person name="Hibbett D."/>
            <person name="Henrissat B."/>
            <person name="Matheny P.B."/>
            <person name="Labbe J."/>
            <person name="Martin F.M."/>
        </authorList>
    </citation>
    <scope>NUCLEOTIDE SEQUENCE</scope>
    <source>
        <strain evidence="2">BPL690</strain>
    </source>
</reference>
<protein>
    <recommendedName>
        <fullName evidence="4">Ubiquitin-like domain-containing protein</fullName>
    </recommendedName>
</protein>
<feature type="region of interest" description="Disordered" evidence="1">
    <location>
        <begin position="316"/>
        <end position="335"/>
    </location>
</feature>
<feature type="compositionally biased region" description="Polar residues" evidence="1">
    <location>
        <begin position="242"/>
        <end position="253"/>
    </location>
</feature>
<evidence type="ECO:0000313" key="3">
    <source>
        <dbReference type="Proteomes" id="UP001203297"/>
    </source>
</evidence>